<dbReference type="OrthoDB" id="611007at2759"/>
<evidence type="ECO:0000313" key="2">
    <source>
        <dbReference type="Proteomes" id="UP000636709"/>
    </source>
</evidence>
<dbReference type="EMBL" id="JACEFO010002102">
    <property type="protein sequence ID" value="KAF8683676.1"/>
    <property type="molecule type" value="Genomic_DNA"/>
</dbReference>
<sequence>MSLFGQVPSTAEYKAFRKVNNTHVGEYGFLYEVCTLSSGSRPRWRAVQGPPNTFGMPGETSVAIDGIVHFLMAEVFFLVRQRKPVIQEDWIFSFDLETEKWRPNIKGPQGFFLDNASGLNGYYRQIQLSLTKLNGSLVIVHGPSPNMDIWFLMSFEKGFWVKQYSIQIERVYSYFWPVVVLQDGRIVIVIHVEGKQIVEIHNPRRNTFSVLADTSRSCAINVYTGNLLSLGRQQPTINEVRN</sequence>
<evidence type="ECO:0000313" key="1">
    <source>
        <dbReference type="EMBL" id="KAF8683676.1"/>
    </source>
</evidence>
<proteinExistence type="predicted"/>
<evidence type="ECO:0008006" key="3">
    <source>
        <dbReference type="Google" id="ProtNLM"/>
    </source>
</evidence>
<organism evidence="1 2">
    <name type="scientific">Digitaria exilis</name>
    <dbReference type="NCBI Taxonomy" id="1010633"/>
    <lineage>
        <taxon>Eukaryota</taxon>
        <taxon>Viridiplantae</taxon>
        <taxon>Streptophyta</taxon>
        <taxon>Embryophyta</taxon>
        <taxon>Tracheophyta</taxon>
        <taxon>Spermatophyta</taxon>
        <taxon>Magnoliopsida</taxon>
        <taxon>Liliopsida</taxon>
        <taxon>Poales</taxon>
        <taxon>Poaceae</taxon>
        <taxon>PACMAD clade</taxon>
        <taxon>Panicoideae</taxon>
        <taxon>Panicodae</taxon>
        <taxon>Paniceae</taxon>
        <taxon>Anthephorinae</taxon>
        <taxon>Digitaria</taxon>
    </lineage>
</organism>
<reference evidence="1" key="1">
    <citation type="submission" date="2020-07" db="EMBL/GenBank/DDBJ databases">
        <title>Genome sequence and genetic diversity analysis of an under-domesticated orphan crop, white fonio (Digitaria exilis).</title>
        <authorList>
            <person name="Bennetzen J.L."/>
            <person name="Chen S."/>
            <person name="Ma X."/>
            <person name="Wang X."/>
            <person name="Yssel A.E.J."/>
            <person name="Chaluvadi S.R."/>
            <person name="Johnson M."/>
            <person name="Gangashetty P."/>
            <person name="Hamidou F."/>
            <person name="Sanogo M.D."/>
            <person name="Zwaenepoel A."/>
            <person name="Wallace J."/>
            <person name="Van De Peer Y."/>
            <person name="Van Deynze A."/>
        </authorList>
    </citation>
    <scope>NUCLEOTIDE SEQUENCE</scope>
    <source>
        <tissue evidence="1">Leaves</tissue>
    </source>
</reference>
<protein>
    <recommendedName>
        <fullName evidence="3">F-box associated domain-containing protein</fullName>
    </recommendedName>
</protein>
<dbReference type="AlphaFoldDB" id="A0A835EDZ2"/>
<dbReference type="PANTHER" id="PTHR31111:SF136">
    <property type="entry name" value="F-BOX ASSOCIATED DOMAIN-CONTAINING PROTEIN"/>
    <property type="match status" value="1"/>
</dbReference>
<dbReference type="Proteomes" id="UP000636709">
    <property type="component" value="Unassembled WGS sequence"/>
</dbReference>
<dbReference type="InterPro" id="IPR017451">
    <property type="entry name" value="F-box-assoc_interact_dom"/>
</dbReference>
<dbReference type="NCBIfam" id="TIGR01640">
    <property type="entry name" value="F_box_assoc_1"/>
    <property type="match status" value="1"/>
</dbReference>
<name>A0A835EDZ2_9POAL</name>
<keyword evidence="2" id="KW-1185">Reference proteome</keyword>
<comment type="caution">
    <text evidence="1">The sequence shown here is derived from an EMBL/GenBank/DDBJ whole genome shotgun (WGS) entry which is preliminary data.</text>
</comment>
<dbReference type="PANTHER" id="PTHR31111">
    <property type="entry name" value="BNAA05G37150D PROTEIN-RELATED"/>
    <property type="match status" value="1"/>
</dbReference>
<gene>
    <name evidence="1" type="ORF">HU200_044605</name>
</gene>
<accession>A0A835EDZ2</accession>